<evidence type="ECO:0000256" key="3">
    <source>
        <dbReference type="ARBA" id="ARBA00029325"/>
    </source>
</evidence>
<dbReference type="Gene3D" id="3.20.20.70">
    <property type="entry name" value="Aldolase class I"/>
    <property type="match status" value="1"/>
</dbReference>
<comment type="catalytic activity">
    <reaction evidence="3">
        <text>a (2S)-2-hydroxycarboxylate + O2 = a 2-oxocarboxylate + H2O2</text>
        <dbReference type="Rhea" id="RHEA:16789"/>
        <dbReference type="ChEBI" id="CHEBI:15379"/>
        <dbReference type="ChEBI" id="CHEBI:16240"/>
        <dbReference type="ChEBI" id="CHEBI:35179"/>
        <dbReference type="ChEBI" id="CHEBI:58123"/>
        <dbReference type="EC" id="1.1.3.15"/>
    </reaction>
    <physiologicalReaction direction="left-to-right" evidence="3">
        <dbReference type="Rhea" id="RHEA:16790"/>
    </physiologicalReaction>
</comment>
<organism evidence="7 8">
    <name type="scientific">Romanomermis culicivorax</name>
    <name type="common">Nematode worm</name>
    <dbReference type="NCBI Taxonomy" id="13658"/>
    <lineage>
        <taxon>Eukaryota</taxon>
        <taxon>Metazoa</taxon>
        <taxon>Ecdysozoa</taxon>
        <taxon>Nematoda</taxon>
        <taxon>Enoplea</taxon>
        <taxon>Dorylaimia</taxon>
        <taxon>Mermithida</taxon>
        <taxon>Mermithoidea</taxon>
        <taxon>Mermithidae</taxon>
        <taxon>Romanomermis</taxon>
    </lineage>
</organism>
<keyword evidence="7" id="KW-1185">Reference proteome</keyword>
<dbReference type="SUPFAM" id="SSF51395">
    <property type="entry name" value="FMN-linked oxidoreductases"/>
    <property type="match status" value="1"/>
</dbReference>
<dbReference type="PANTHER" id="PTHR10578:SF148">
    <property type="entry name" value="L-LACTATE DEHYDROGENASE (CYTOCHROME)"/>
    <property type="match status" value="1"/>
</dbReference>
<feature type="region of interest" description="Disordered" evidence="5">
    <location>
        <begin position="1"/>
        <end position="26"/>
    </location>
</feature>
<comment type="catalytic activity">
    <reaction evidence="4">
        <text>2-hydroxyoctanoate + O2 = 2-oxooctanoate + H2O2</text>
        <dbReference type="Rhea" id="RHEA:67940"/>
        <dbReference type="ChEBI" id="CHEBI:15379"/>
        <dbReference type="ChEBI" id="CHEBI:16240"/>
        <dbReference type="ChEBI" id="CHEBI:133514"/>
        <dbReference type="ChEBI" id="CHEBI:176689"/>
    </reaction>
    <physiologicalReaction direction="left-to-right" evidence="4">
        <dbReference type="Rhea" id="RHEA:67941"/>
    </physiologicalReaction>
</comment>
<sequence length="126" mass="13846">MKSSSRKMLRVTTGRSHDLLTMNDQGNKKNNRSILVNYANLVDESERSSSDPTENTHLGGRSTFRPFVDSSLDWSGIDWIKSVTKMPVILKGILTAEDAILACDHGIQAIYVSNHGGRQLDSAPAT</sequence>
<dbReference type="AlphaFoldDB" id="A0A915JT34"/>
<reference evidence="8" key="1">
    <citation type="submission" date="2022-11" db="UniProtKB">
        <authorList>
            <consortium name="WormBaseParasite"/>
        </authorList>
    </citation>
    <scope>IDENTIFICATION</scope>
</reference>
<evidence type="ECO:0000259" key="6">
    <source>
        <dbReference type="PROSITE" id="PS51349"/>
    </source>
</evidence>
<dbReference type="InterPro" id="IPR000262">
    <property type="entry name" value="FMN-dep_DH"/>
</dbReference>
<evidence type="ECO:0000313" key="7">
    <source>
        <dbReference type="Proteomes" id="UP000887565"/>
    </source>
</evidence>
<evidence type="ECO:0000256" key="4">
    <source>
        <dbReference type="ARBA" id="ARBA00029327"/>
    </source>
</evidence>
<feature type="region of interest" description="Disordered" evidence="5">
    <location>
        <begin position="44"/>
        <end position="64"/>
    </location>
</feature>
<proteinExistence type="predicted"/>
<dbReference type="PROSITE" id="PS51349">
    <property type="entry name" value="FMN_HYDROXY_ACID_DH_2"/>
    <property type="match status" value="1"/>
</dbReference>
<dbReference type="Pfam" id="PF01070">
    <property type="entry name" value="FMN_dh"/>
    <property type="match status" value="1"/>
</dbReference>
<dbReference type="PROSITE" id="PS00557">
    <property type="entry name" value="FMN_HYDROXY_ACID_DH_1"/>
    <property type="match status" value="1"/>
</dbReference>
<dbReference type="PANTHER" id="PTHR10578">
    <property type="entry name" value="S -2-HYDROXY-ACID OXIDASE-RELATED"/>
    <property type="match status" value="1"/>
</dbReference>
<evidence type="ECO:0000256" key="2">
    <source>
        <dbReference type="ARBA" id="ARBA00023002"/>
    </source>
</evidence>
<keyword evidence="2" id="KW-0560">Oxidoreductase</keyword>
<dbReference type="InterPro" id="IPR037396">
    <property type="entry name" value="FMN_HAD"/>
</dbReference>
<dbReference type="GO" id="GO:0005777">
    <property type="term" value="C:peroxisome"/>
    <property type="evidence" value="ECO:0007669"/>
    <property type="project" value="UniProtKB-ARBA"/>
</dbReference>
<accession>A0A915JT34</accession>
<dbReference type="WBParaSite" id="nRc.2.0.1.t29411-RA">
    <property type="protein sequence ID" value="nRc.2.0.1.t29411-RA"/>
    <property type="gene ID" value="nRc.2.0.1.g29411"/>
</dbReference>
<protein>
    <submittedName>
        <fullName evidence="8">FMN hydroxy acid dehydrogenase domain-containing protein</fullName>
    </submittedName>
</protein>
<evidence type="ECO:0000256" key="1">
    <source>
        <dbReference type="ARBA" id="ARBA00001917"/>
    </source>
</evidence>
<evidence type="ECO:0000256" key="5">
    <source>
        <dbReference type="SAM" id="MobiDB-lite"/>
    </source>
</evidence>
<dbReference type="Proteomes" id="UP000887565">
    <property type="component" value="Unplaced"/>
</dbReference>
<evidence type="ECO:0000313" key="8">
    <source>
        <dbReference type="WBParaSite" id="nRc.2.0.1.t29411-RA"/>
    </source>
</evidence>
<dbReference type="InterPro" id="IPR013785">
    <property type="entry name" value="Aldolase_TIM"/>
</dbReference>
<name>A0A915JT34_ROMCU</name>
<comment type="cofactor">
    <cofactor evidence="1">
        <name>FMN</name>
        <dbReference type="ChEBI" id="CHEBI:58210"/>
    </cofactor>
</comment>
<dbReference type="GO" id="GO:0003973">
    <property type="term" value="F:(S)-2-hydroxy-acid oxidase activity"/>
    <property type="evidence" value="ECO:0007669"/>
    <property type="project" value="UniProtKB-EC"/>
</dbReference>
<dbReference type="InterPro" id="IPR008259">
    <property type="entry name" value="FMN_hydac_DH_AS"/>
</dbReference>
<feature type="domain" description="FMN hydroxy acid dehydrogenase" evidence="6">
    <location>
        <begin position="1"/>
        <end position="126"/>
    </location>
</feature>